<dbReference type="EMBL" id="BATA01000068">
    <property type="protein sequence ID" value="GAD53451.1"/>
    <property type="molecule type" value="Genomic_DNA"/>
</dbReference>
<protein>
    <submittedName>
        <fullName evidence="2">Uncharacterized protein</fullName>
    </submittedName>
</protein>
<proteinExistence type="predicted"/>
<sequence>MLSQLVCTHTETVEWARLVAPGGVGYHRIRRRPPGGTGSIAGRRKHFVSRPGTTGCVP</sequence>
<evidence type="ECO:0000313" key="2">
    <source>
        <dbReference type="EMBL" id="GAD53451.1"/>
    </source>
</evidence>
<reference evidence="2 3" key="1">
    <citation type="submission" date="2013-09" db="EMBL/GenBank/DDBJ databases">
        <title>Whole genome sequencing of Halarchaeum acidiphilum strain MH1-52-1.</title>
        <authorList>
            <person name="Shimane Y."/>
            <person name="Minegishi H."/>
            <person name="Nishi S."/>
            <person name="Echigo A."/>
            <person name="Shuto A."/>
            <person name="Konishi M."/>
            <person name="Ito T."/>
            <person name="Ohkuma M."/>
            <person name="Ohta Y."/>
            <person name="Nagano Y."/>
            <person name="Tsubouchi T."/>
            <person name="Mori K."/>
            <person name="Usui K."/>
            <person name="Kamekura M."/>
            <person name="Usami R."/>
            <person name="Takaki Y."/>
            <person name="Hatada Y."/>
        </authorList>
    </citation>
    <scope>NUCLEOTIDE SEQUENCE [LARGE SCALE GENOMIC DNA]</scope>
    <source>
        <strain evidence="2 3">JCM 16109</strain>
    </source>
</reference>
<dbReference type="Proteomes" id="UP000016986">
    <property type="component" value="Unassembled WGS sequence"/>
</dbReference>
<comment type="caution">
    <text evidence="2">The sequence shown here is derived from an EMBL/GenBank/DDBJ whole genome shotgun (WGS) entry which is preliminary data.</text>
</comment>
<feature type="region of interest" description="Disordered" evidence="1">
    <location>
        <begin position="29"/>
        <end position="58"/>
    </location>
</feature>
<evidence type="ECO:0000256" key="1">
    <source>
        <dbReference type="SAM" id="MobiDB-lite"/>
    </source>
</evidence>
<accession>U2YGL6</accession>
<evidence type="ECO:0000313" key="3">
    <source>
        <dbReference type="Proteomes" id="UP000016986"/>
    </source>
</evidence>
<dbReference type="AlphaFoldDB" id="U2YGL6"/>
<name>U2YGL6_9EURY</name>
<keyword evidence="3" id="KW-1185">Reference proteome</keyword>
<gene>
    <name evidence="2" type="ORF">MBEHAL_2211</name>
</gene>
<organism evidence="2 3">
    <name type="scientific">Halarchaeum acidiphilum MH1-52-1</name>
    <dbReference type="NCBI Taxonomy" id="1261545"/>
    <lineage>
        <taxon>Archaea</taxon>
        <taxon>Methanobacteriati</taxon>
        <taxon>Methanobacteriota</taxon>
        <taxon>Stenosarchaea group</taxon>
        <taxon>Halobacteria</taxon>
        <taxon>Halobacteriales</taxon>
        <taxon>Halobacteriaceae</taxon>
    </lineage>
</organism>